<feature type="compositionally biased region" description="Basic residues" evidence="1">
    <location>
        <begin position="381"/>
        <end position="391"/>
    </location>
</feature>
<reference evidence="2" key="1">
    <citation type="journal article" date="2020" name="Stud. Mycol.">
        <title>101 Dothideomycetes genomes: a test case for predicting lifestyles and emergence of pathogens.</title>
        <authorList>
            <person name="Haridas S."/>
            <person name="Albert R."/>
            <person name="Binder M."/>
            <person name="Bloem J."/>
            <person name="Labutti K."/>
            <person name="Salamov A."/>
            <person name="Andreopoulos B."/>
            <person name="Baker S."/>
            <person name="Barry K."/>
            <person name="Bills G."/>
            <person name="Bluhm B."/>
            <person name="Cannon C."/>
            <person name="Castanera R."/>
            <person name="Culley D."/>
            <person name="Daum C."/>
            <person name="Ezra D."/>
            <person name="Gonzalez J."/>
            <person name="Henrissat B."/>
            <person name="Kuo A."/>
            <person name="Liang C."/>
            <person name="Lipzen A."/>
            <person name="Lutzoni F."/>
            <person name="Magnuson J."/>
            <person name="Mondo S."/>
            <person name="Nolan M."/>
            <person name="Ohm R."/>
            <person name="Pangilinan J."/>
            <person name="Park H.-J."/>
            <person name="Ramirez L."/>
            <person name="Alfaro M."/>
            <person name="Sun H."/>
            <person name="Tritt A."/>
            <person name="Yoshinaga Y."/>
            <person name="Zwiers L.-H."/>
            <person name="Turgeon B."/>
            <person name="Goodwin S."/>
            <person name="Spatafora J."/>
            <person name="Crous P."/>
            <person name="Grigoriev I."/>
        </authorList>
    </citation>
    <scope>NUCLEOTIDE SEQUENCE</scope>
    <source>
        <strain evidence="2">HMLAC05119</strain>
    </source>
</reference>
<dbReference type="AlphaFoldDB" id="A0A6A5QXX3"/>
<feature type="region of interest" description="Disordered" evidence="1">
    <location>
        <begin position="367"/>
        <end position="391"/>
    </location>
</feature>
<name>A0A6A5QXX3_AMPQU</name>
<dbReference type="EMBL" id="ML979132">
    <property type="protein sequence ID" value="KAF1920139.1"/>
    <property type="molecule type" value="Genomic_DNA"/>
</dbReference>
<dbReference type="Proteomes" id="UP000800096">
    <property type="component" value="Unassembled WGS sequence"/>
</dbReference>
<feature type="compositionally biased region" description="Low complexity" evidence="1">
    <location>
        <begin position="150"/>
        <end position="161"/>
    </location>
</feature>
<evidence type="ECO:0000256" key="1">
    <source>
        <dbReference type="SAM" id="MobiDB-lite"/>
    </source>
</evidence>
<dbReference type="OrthoDB" id="3932653at2759"/>
<keyword evidence="3" id="KW-1185">Reference proteome</keyword>
<feature type="region of interest" description="Disordered" evidence="1">
    <location>
        <begin position="188"/>
        <end position="333"/>
    </location>
</feature>
<feature type="region of interest" description="Disordered" evidence="1">
    <location>
        <begin position="115"/>
        <end position="168"/>
    </location>
</feature>
<evidence type="ECO:0000313" key="3">
    <source>
        <dbReference type="Proteomes" id="UP000800096"/>
    </source>
</evidence>
<protein>
    <submittedName>
        <fullName evidence="2">Uncharacterized protein</fullName>
    </submittedName>
</protein>
<proteinExistence type="predicted"/>
<feature type="compositionally biased region" description="Polar residues" evidence="1">
    <location>
        <begin position="297"/>
        <end position="312"/>
    </location>
</feature>
<gene>
    <name evidence="2" type="ORF">BDU57DRAFT_508277</name>
</gene>
<organism evidence="2 3">
    <name type="scientific">Ampelomyces quisqualis</name>
    <name type="common">Powdery mildew agent</name>
    <dbReference type="NCBI Taxonomy" id="50730"/>
    <lineage>
        <taxon>Eukaryota</taxon>
        <taxon>Fungi</taxon>
        <taxon>Dikarya</taxon>
        <taxon>Ascomycota</taxon>
        <taxon>Pezizomycotina</taxon>
        <taxon>Dothideomycetes</taxon>
        <taxon>Pleosporomycetidae</taxon>
        <taxon>Pleosporales</taxon>
        <taxon>Pleosporineae</taxon>
        <taxon>Phaeosphaeriaceae</taxon>
        <taxon>Ampelomyces</taxon>
    </lineage>
</organism>
<sequence>MDIRAWERRASALDGASYDPGYDMQEEDEGYYDDAGEAVSRAGYEELLFTRVLDKIRVARAVGNPDVQLSAEELEAYQTRLCGNRAPAVRSEPKSRSTSSPIMDDTASIFSLNTAHQPGQASSSKSKSKKSQQRSSLFSSKPKKEKSINRNRAASNASSSNQVPPGFVIPGPDGQCIYTPINAYQGSLARDQAHPSQRGSRSGSGNTQACSPSHVTPPGDVMRDFPGAFPGSFATPASSYRSPSPPQPERSATWYPSHERPSSIQPPNLVPFPIEPYQYHSFSPASSSSQPSPQLQYTRRSSAPPSEASYTSMPRRVPVPSQRTSPVSSHFDPAPLQGAYASVSATYSGETQHTAAVDVIPEPVPVQVAKASASGKDGERRRKGGKSKKRS</sequence>
<evidence type="ECO:0000313" key="2">
    <source>
        <dbReference type="EMBL" id="KAF1920139.1"/>
    </source>
</evidence>
<feature type="compositionally biased region" description="Polar residues" evidence="1">
    <location>
        <begin position="194"/>
        <end position="214"/>
    </location>
</feature>
<accession>A0A6A5QXX3</accession>
<feature type="compositionally biased region" description="Low complexity" evidence="1">
    <location>
        <begin position="281"/>
        <end position="296"/>
    </location>
</feature>